<dbReference type="RefSeq" id="WP_317940902.1">
    <property type="nucleotide sequence ID" value="NZ_JAUBDJ010000007.1"/>
</dbReference>
<organism evidence="2 3">
    <name type="scientific">Sporosarcina thermotolerans</name>
    <dbReference type="NCBI Taxonomy" id="633404"/>
    <lineage>
        <taxon>Bacteria</taxon>
        <taxon>Bacillati</taxon>
        <taxon>Bacillota</taxon>
        <taxon>Bacilli</taxon>
        <taxon>Bacillales</taxon>
        <taxon>Caryophanaceae</taxon>
        <taxon>Sporosarcina</taxon>
    </lineage>
</organism>
<sequence length="294" mass="34402">MQQRIDNEFSLMKANPKDFAIHYTTYRENVFFRQSWERRVAIFGSEVPCYWLLQSGRRIGGVCLEPNMLWSFFLEPPFTESYRVLRRLKKYLKDISEPSKPLEAIGILPYQAEHFLRLGFKPIEARRIMIRPTEQFDMIDWGTDFFIKAPTTEDLETIAQLSYQCYSGADRIGHPTENTIEQQRSDLDYYFKHNGEELLQKASRLIFDKNTKQLVGACLISIWEDLPLVYDIVVDKNYRGRGIASKLLKHSLSTLKEQHDVVRLFVTVGNPAESLYYDLGFLPGMEQTTYSLPR</sequence>
<dbReference type="InterPro" id="IPR000182">
    <property type="entry name" value="GNAT_dom"/>
</dbReference>
<keyword evidence="3" id="KW-1185">Reference proteome</keyword>
<protein>
    <submittedName>
        <fullName evidence="2">N-acetyltransferase</fullName>
        <ecNumber evidence="2">2.3.1.-</ecNumber>
    </submittedName>
</protein>
<dbReference type="CDD" id="cd04301">
    <property type="entry name" value="NAT_SF"/>
    <property type="match status" value="1"/>
</dbReference>
<dbReference type="GO" id="GO:0016747">
    <property type="term" value="F:acyltransferase activity, transferring groups other than amino-acyl groups"/>
    <property type="evidence" value="ECO:0007669"/>
    <property type="project" value="InterPro"/>
</dbReference>
<dbReference type="Pfam" id="PF00583">
    <property type="entry name" value="Acetyltransf_1"/>
    <property type="match status" value="1"/>
</dbReference>
<keyword evidence="2" id="KW-0808">Transferase</keyword>
<dbReference type="EC" id="2.3.1.-" evidence="2"/>
<dbReference type="InterPro" id="IPR016181">
    <property type="entry name" value="Acyl_CoA_acyltransferase"/>
</dbReference>
<proteinExistence type="predicted"/>
<comment type="caution">
    <text evidence="2">The sequence shown here is derived from an EMBL/GenBank/DDBJ whole genome shotgun (WGS) entry which is preliminary data.</text>
</comment>
<dbReference type="Proteomes" id="UP001271648">
    <property type="component" value="Unassembled WGS sequence"/>
</dbReference>
<accession>A0AAW9A972</accession>
<name>A0AAW9A972_9BACL</name>
<dbReference type="EMBL" id="JAUBDJ010000007">
    <property type="protein sequence ID" value="MDW0117742.1"/>
    <property type="molecule type" value="Genomic_DNA"/>
</dbReference>
<keyword evidence="2" id="KW-0012">Acyltransferase</keyword>
<dbReference type="PROSITE" id="PS51186">
    <property type="entry name" value="GNAT"/>
    <property type="match status" value="1"/>
</dbReference>
<dbReference type="Gene3D" id="3.40.630.30">
    <property type="match status" value="1"/>
</dbReference>
<evidence type="ECO:0000313" key="3">
    <source>
        <dbReference type="Proteomes" id="UP001271648"/>
    </source>
</evidence>
<dbReference type="AlphaFoldDB" id="A0AAW9A972"/>
<evidence type="ECO:0000259" key="1">
    <source>
        <dbReference type="PROSITE" id="PS51186"/>
    </source>
</evidence>
<feature type="domain" description="N-acetyltransferase" evidence="1">
    <location>
        <begin position="145"/>
        <end position="294"/>
    </location>
</feature>
<gene>
    <name evidence="2" type="ORF">QTL97_12400</name>
</gene>
<reference evidence="2 3" key="1">
    <citation type="submission" date="2023-06" db="EMBL/GenBank/DDBJ databases">
        <title>Sporosarcina sp. nov., isolated from Korean traditional fermented seafood 'Jeotgal'.</title>
        <authorList>
            <person name="Yang A.I."/>
            <person name="Shin N.-R."/>
        </authorList>
    </citation>
    <scope>NUCLEOTIDE SEQUENCE [LARGE SCALE GENOMIC DNA]</scope>
    <source>
        <strain evidence="2 3">KCTC43456</strain>
    </source>
</reference>
<evidence type="ECO:0000313" key="2">
    <source>
        <dbReference type="EMBL" id="MDW0117742.1"/>
    </source>
</evidence>
<dbReference type="SUPFAM" id="SSF55729">
    <property type="entry name" value="Acyl-CoA N-acyltransferases (Nat)"/>
    <property type="match status" value="1"/>
</dbReference>